<dbReference type="InterPro" id="IPR029056">
    <property type="entry name" value="Ribokinase-like"/>
</dbReference>
<evidence type="ECO:0000313" key="15">
    <source>
        <dbReference type="EMBL" id="EOL47164.1"/>
    </source>
</evidence>
<keyword evidence="3" id="KW-0808">Transferase</keyword>
<comment type="similarity">
    <text evidence="1">Belongs to the ThiD family.</text>
</comment>
<evidence type="ECO:0000256" key="1">
    <source>
        <dbReference type="ARBA" id="ARBA00009879"/>
    </source>
</evidence>
<dbReference type="GO" id="GO:0008972">
    <property type="term" value="F:phosphomethylpyrimidine kinase activity"/>
    <property type="evidence" value="ECO:0007669"/>
    <property type="project" value="InterPro"/>
</dbReference>
<dbReference type="EMBL" id="AJAT01000009">
    <property type="protein sequence ID" value="EOL47164.1"/>
    <property type="molecule type" value="Genomic_DNA"/>
</dbReference>
<evidence type="ECO:0000256" key="13">
    <source>
        <dbReference type="ARBA" id="ARBA00049293"/>
    </source>
</evidence>
<name>R3TZX3_9ENTE</name>
<comment type="caution">
    <text evidence="15">The sequence shown here is derived from an EMBL/GenBank/DDBJ whole genome shotgun (WGS) entry which is preliminary data.</text>
</comment>
<dbReference type="SUPFAM" id="SSF53613">
    <property type="entry name" value="Ribokinase-like"/>
    <property type="match status" value="1"/>
</dbReference>
<evidence type="ECO:0000256" key="9">
    <source>
        <dbReference type="ARBA" id="ARBA00042307"/>
    </source>
</evidence>
<dbReference type="AlphaFoldDB" id="R3TZX3"/>
<evidence type="ECO:0000256" key="3">
    <source>
        <dbReference type="ARBA" id="ARBA00022679"/>
    </source>
</evidence>
<dbReference type="CDD" id="cd01169">
    <property type="entry name" value="HMPP_kinase"/>
    <property type="match status" value="1"/>
</dbReference>
<dbReference type="GO" id="GO:0008902">
    <property type="term" value="F:hydroxymethylpyrimidine kinase activity"/>
    <property type="evidence" value="ECO:0007669"/>
    <property type="project" value="TreeGrafter"/>
</dbReference>
<dbReference type="NCBIfam" id="NF009078">
    <property type="entry name" value="PRK12413.1"/>
    <property type="match status" value="1"/>
</dbReference>
<keyword evidence="6 15" id="KW-0418">Kinase</keyword>
<evidence type="ECO:0000313" key="16">
    <source>
        <dbReference type="Proteomes" id="UP000013785"/>
    </source>
</evidence>
<dbReference type="Gene3D" id="3.40.1190.20">
    <property type="match status" value="1"/>
</dbReference>
<dbReference type="STRING" id="154621.RV11_GL002325"/>
<evidence type="ECO:0000256" key="12">
    <source>
        <dbReference type="ARBA" id="ARBA00042531"/>
    </source>
</evidence>
<comment type="catalytic activity">
    <reaction evidence="13">
        <text>pyridoxal + ATP = pyridoxal 5'-phosphate + ADP + H(+)</text>
        <dbReference type="Rhea" id="RHEA:10224"/>
        <dbReference type="ChEBI" id="CHEBI:15378"/>
        <dbReference type="ChEBI" id="CHEBI:17310"/>
        <dbReference type="ChEBI" id="CHEBI:30616"/>
        <dbReference type="ChEBI" id="CHEBI:456216"/>
        <dbReference type="ChEBI" id="CHEBI:597326"/>
        <dbReference type="EC" id="2.7.1.35"/>
    </reaction>
</comment>
<keyword evidence="4" id="KW-0479">Metal-binding</keyword>
<dbReference type="Proteomes" id="UP000013785">
    <property type="component" value="Unassembled WGS sequence"/>
</dbReference>
<dbReference type="InterPro" id="IPR013749">
    <property type="entry name" value="PM/HMP-P_kinase-1"/>
</dbReference>
<dbReference type="EC" id="2.7.1.35" evidence="2"/>
<reference evidence="15 16" key="1">
    <citation type="submission" date="2013-02" db="EMBL/GenBank/DDBJ databases">
        <title>The Genome Sequence of Enterococcus phoeniculicola BAA-412.</title>
        <authorList>
            <consortium name="The Broad Institute Genome Sequencing Platform"/>
            <consortium name="The Broad Institute Genome Sequencing Center for Infectious Disease"/>
            <person name="Earl A.M."/>
            <person name="Gilmore M.S."/>
            <person name="Lebreton F."/>
            <person name="Walker B."/>
            <person name="Young S.K."/>
            <person name="Zeng Q."/>
            <person name="Gargeya S."/>
            <person name="Fitzgerald M."/>
            <person name="Haas B."/>
            <person name="Abouelleil A."/>
            <person name="Alvarado L."/>
            <person name="Arachchi H.M."/>
            <person name="Berlin A.M."/>
            <person name="Chapman S.B."/>
            <person name="Dewar J."/>
            <person name="Goldberg J."/>
            <person name="Griggs A."/>
            <person name="Gujja S."/>
            <person name="Hansen M."/>
            <person name="Howarth C."/>
            <person name="Imamovic A."/>
            <person name="Larimer J."/>
            <person name="McCowan C."/>
            <person name="Murphy C."/>
            <person name="Neiman D."/>
            <person name="Pearson M."/>
            <person name="Priest M."/>
            <person name="Roberts A."/>
            <person name="Saif S."/>
            <person name="Shea T."/>
            <person name="Sisk P."/>
            <person name="Sykes S."/>
            <person name="Wortman J."/>
            <person name="Nusbaum C."/>
            <person name="Birren B."/>
        </authorList>
    </citation>
    <scope>NUCLEOTIDE SEQUENCE [LARGE SCALE GENOMIC DNA]</scope>
    <source>
        <strain evidence="15 16">ATCC BAA-412</strain>
    </source>
</reference>
<dbReference type="GO" id="GO:0046872">
    <property type="term" value="F:metal ion binding"/>
    <property type="evidence" value="ECO:0007669"/>
    <property type="project" value="UniProtKB-KW"/>
</dbReference>
<keyword evidence="7" id="KW-0067">ATP-binding</keyword>
<evidence type="ECO:0000256" key="5">
    <source>
        <dbReference type="ARBA" id="ARBA00022741"/>
    </source>
</evidence>
<organism evidence="15 16">
    <name type="scientific">Enterococcus phoeniculicola ATCC BAA-412</name>
    <dbReference type="NCBI Taxonomy" id="1158610"/>
    <lineage>
        <taxon>Bacteria</taxon>
        <taxon>Bacillati</taxon>
        <taxon>Bacillota</taxon>
        <taxon>Bacilli</taxon>
        <taxon>Lactobacillales</taxon>
        <taxon>Enterococcaceae</taxon>
        <taxon>Enterococcus</taxon>
    </lineage>
</organism>
<evidence type="ECO:0000256" key="4">
    <source>
        <dbReference type="ARBA" id="ARBA00022723"/>
    </source>
</evidence>
<dbReference type="eggNOG" id="COG0351">
    <property type="taxonomic scope" value="Bacteria"/>
</dbReference>
<dbReference type="PATRIC" id="fig|1158610.3.peg.669"/>
<evidence type="ECO:0000256" key="10">
    <source>
        <dbReference type="ARBA" id="ARBA00042348"/>
    </source>
</evidence>
<accession>R3TZX3</accession>
<evidence type="ECO:0000259" key="14">
    <source>
        <dbReference type="Pfam" id="PF08543"/>
    </source>
</evidence>
<dbReference type="GO" id="GO:0008478">
    <property type="term" value="F:pyridoxal kinase activity"/>
    <property type="evidence" value="ECO:0007669"/>
    <property type="project" value="UniProtKB-EC"/>
</dbReference>
<proteinExistence type="inferred from homology"/>
<dbReference type="InterPro" id="IPR004399">
    <property type="entry name" value="HMP/HMP-P_kinase_dom"/>
</dbReference>
<gene>
    <name evidence="15" type="ORF">UC3_00695</name>
</gene>
<evidence type="ECO:0000256" key="6">
    <source>
        <dbReference type="ARBA" id="ARBA00022777"/>
    </source>
</evidence>
<dbReference type="GO" id="GO:0009228">
    <property type="term" value="P:thiamine biosynthetic process"/>
    <property type="evidence" value="ECO:0007669"/>
    <property type="project" value="InterPro"/>
</dbReference>
<dbReference type="GO" id="GO:0005524">
    <property type="term" value="F:ATP binding"/>
    <property type="evidence" value="ECO:0007669"/>
    <property type="project" value="UniProtKB-KW"/>
</dbReference>
<dbReference type="PANTHER" id="PTHR20858:SF19">
    <property type="entry name" value="PYRIDOXINE KINASE"/>
    <property type="match status" value="1"/>
</dbReference>
<sequence length="268" mass="29420">MTNTLLTIAGSDTLAGGGVQTDLKTIENHQIFGVAAITCIATQNERGFEIHDVSTQLVEEQLSSIDRAMAISGIKIGLLHQLSTITRVEQFIQTFTGPIVLDPVMAFKETEAQYHATYKNELVSRLFPYATIITPNLKEAELLSEMTIHSIEEMKCAAKKILRLGAKSVVIKGGERISGKIAYDLFYDGQQFVLLKKEKLKEKTINGAGCSFASAIASNLVLGNELISSVEKSKEFVYQSIKHGILLKNGEGNVWFGQTVEEGNYENT</sequence>
<dbReference type="HOGENOM" id="CLU_020520_0_0_9"/>
<keyword evidence="5" id="KW-0547">Nucleotide-binding</keyword>
<dbReference type="PANTHER" id="PTHR20858">
    <property type="entry name" value="PHOSPHOMETHYLPYRIMIDINE KINASE"/>
    <property type="match status" value="1"/>
</dbReference>
<dbReference type="RefSeq" id="WP_010767368.1">
    <property type="nucleotide sequence ID" value="NZ_ASWE01000004.1"/>
</dbReference>
<dbReference type="OrthoDB" id="9810880at2"/>
<protein>
    <recommendedName>
        <fullName evidence="2">pyridoxal kinase</fullName>
        <ecNumber evidence="2">2.7.1.35</ecNumber>
    </recommendedName>
    <alternativeName>
        <fullName evidence="10">PN/PL/PM kinase</fullName>
    </alternativeName>
    <alternativeName>
        <fullName evidence="11">Pyridoxal kinase</fullName>
    </alternativeName>
    <alternativeName>
        <fullName evidence="9">Pyridoxamine kinase</fullName>
    </alternativeName>
    <alternativeName>
        <fullName evidence="12">Vitamin B6 kinase</fullName>
    </alternativeName>
</protein>
<evidence type="ECO:0000256" key="8">
    <source>
        <dbReference type="ARBA" id="ARBA00022842"/>
    </source>
</evidence>
<dbReference type="NCBIfam" id="TIGR00097">
    <property type="entry name" value="HMP-P_kinase"/>
    <property type="match status" value="1"/>
</dbReference>
<keyword evidence="8" id="KW-0460">Magnesium</keyword>
<keyword evidence="16" id="KW-1185">Reference proteome</keyword>
<dbReference type="GO" id="GO:0005829">
    <property type="term" value="C:cytosol"/>
    <property type="evidence" value="ECO:0007669"/>
    <property type="project" value="TreeGrafter"/>
</dbReference>
<evidence type="ECO:0000256" key="11">
    <source>
        <dbReference type="ARBA" id="ARBA00042396"/>
    </source>
</evidence>
<dbReference type="Pfam" id="PF08543">
    <property type="entry name" value="Phos_pyr_kin"/>
    <property type="match status" value="1"/>
</dbReference>
<evidence type="ECO:0000256" key="7">
    <source>
        <dbReference type="ARBA" id="ARBA00022840"/>
    </source>
</evidence>
<evidence type="ECO:0000256" key="2">
    <source>
        <dbReference type="ARBA" id="ARBA00012104"/>
    </source>
</evidence>
<feature type="domain" description="Pyridoxamine kinase/Phosphomethylpyrimidine kinase" evidence="14">
    <location>
        <begin position="12"/>
        <end position="254"/>
    </location>
</feature>